<evidence type="ECO:0000313" key="19">
    <source>
        <dbReference type="EMBL" id="KAJ4964091.1"/>
    </source>
</evidence>
<sequence>MSRLRLLLVWVFHFEVFSNGLPRPAVVNIGSIFTFSSTNGKVAKIAMQVLTPVFLVETTYSFLCMTPTSVGFWASLEMTAIADMVSYNSWRNVIAVFTDDDNGRNGISALGDKLAEKRCKISYKAALPPDTQTTRSDVQHALIKDTLSKLLDLGPRVIVVHSDKISGQLVFDVADSLGMMGSAYVWIATTWLSSTLDSGALGTGFSEKIQGVLTLRPHTPDSEKKKAFSSRWSQLSGGSVGLTNVVLKGALQLNEMSIFDGGRQLLDNMLHTNMTGLTGPIPFNPDRSIIHPAYDVINVMETGFRQIGYWSNNSRLTVVPPETFYMKPLDPINQQLYNPVWPDVFTAALKLLPYDVPYKFIPFGDGIRNPNYSDILNLVASDKLDAGVGDISISTNRTKFLDFTQPYNEAGLVIMVSLKKLNSNAWVFLRPFTPMMWAATAGFSLLFGAVVWILEHRINDEFRGPPKQQIVTILWFSFSTLFFAHREKIVSSLSRLVLIIWLFAILIISSSYTASLTSILTVQQLSSPIKGVESLITSTEAIGFREGSFAKNYLTAELNIPQSRLIALGSPEEYAAALERGTVAAIVDEKTYIDVFLPSHCKFSVVGQEFAKKGWGFAFPRDSPLAIDLSTAILELSENGDLQRIHDKWLIGPTCSSQPDTQSDQLQLRSFSGLFIICGIACFVAVLIYFVSMIQQFSKQFSEESHASGFGSLRSACLRRFLLYLNEKEEESKSKSKRKQMEQSSNVYREQDEQRKGFKRLEIDNYSWELNSWPAIFQIPTLTLLDGHQLS</sequence>
<keyword evidence="20" id="KW-1185">Reference proteome</keyword>
<feature type="disulfide bond" evidence="14">
    <location>
        <begin position="601"/>
        <end position="655"/>
    </location>
</feature>
<dbReference type="FunFam" id="3.40.190.10:FF:000054">
    <property type="entry name" value="Glutamate receptor"/>
    <property type="match status" value="1"/>
</dbReference>
<keyword evidence="5 17" id="KW-0732">Signal</keyword>
<dbReference type="InterPro" id="IPR015683">
    <property type="entry name" value="Ionotropic_Glu_rcpt"/>
</dbReference>
<feature type="transmembrane region" description="Helical" evidence="16">
    <location>
        <begin position="435"/>
        <end position="454"/>
    </location>
</feature>
<protein>
    <recommendedName>
        <fullName evidence="13">Glutamate receptor</fullName>
    </recommendedName>
</protein>
<keyword evidence="4 16" id="KW-0812">Transmembrane</keyword>
<dbReference type="FunFam" id="3.40.190.10:FF:000175">
    <property type="entry name" value="Glutamate receptor"/>
    <property type="match status" value="1"/>
</dbReference>
<evidence type="ECO:0000256" key="13">
    <source>
        <dbReference type="PIRNR" id="PIRNR037090"/>
    </source>
</evidence>
<dbReference type="SUPFAM" id="SSF53850">
    <property type="entry name" value="Periplasmic binding protein-like II"/>
    <property type="match status" value="1"/>
</dbReference>
<keyword evidence="10" id="KW-0325">Glycoprotein</keyword>
<evidence type="ECO:0000256" key="5">
    <source>
        <dbReference type="ARBA" id="ARBA00022729"/>
    </source>
</evidence>
<evidence type="ECO:0000256" key="16">
    <source>
        <dbReference type="SAM" id="Phobius"/>
    </source>
</evidence>
<dbReference type="InterPro" id="IPR001320">
    <property type="entry name" value="Iontro_rcpt_C"/>
</dbReference>
<dbReference type="InterPro" id="IPR001828">
    <property type="entry name" value="ANF_lig-bd_rcpt"/>
</dbReference>
<feature type="signal peptide" evidence="17">
    <location>
        <begin position="1"/>
        <end position="20"/>
    </location>
</feature>
<dbReference type="FunFam" id="3.40.50.2300:FF:000081">
    <property type="entry name" value="Glutamate receptor"/>
    <property type="match status" value="1"/>
</dbReference>
<evidence type="ECO:0000256" key="11">
    <source>
        <dbReference type="ARBA" id="ARBA00023286"/>
    </source>
</evidence>
<dbReference type="GO" id="GO:0007165">
    <property type="term" value="P:signal transduction"/>
    <property type="evidence" value="ECO:0007669"/>
    <property type="project" value="UniProtKB-ARBA"/>
</dbReference>
<dbReference type="GO" id="GO:0009611">
    <property type="term" value="P:response to wounding"/>
    <property type="evidence" value="ECO:0007669"/>
    <property type="project" value="UniProtKB-ARBA"/>
</dbReference>
<dbReference type="SUPFAM" id="SSF53822">
    <property type="entry name" value="Periplasmic binding protein-like I"/>
    <property type="match status" value="1"/>
</dbReference>
<keyword evidence="3 13" id="KW-0813">Transport</keyword>
<evidence type="ECO:0000256" key="17">
    <source>
        <dbReference type="SAM" id="SignalP"/>
    </source>
</evidence>
<keyword evidence="6 16" id="KW-1133">Transmembrane helix</keyword>
<evidence type="ECO:0000256" key="12">
    <source>
        <dbReference type="ARBA" id="ARBA00023303"/>
    </source>
</evidence>
<dbReference type="SMART" id="SM00079">
    <property type="entry name" value="PBPe"/>
    <property type="match status" value="1"/>
</dbReference>
<feature type="region of interest" description="Disordered" evidence="15">
    <location>
        <begin position="733"/>
        <end position="754"/>
    </location>
</feature>
<keyword evidence="14" id="KW-1015">Disulfide bond</keyword>
<evidence type="ECO:0000256" key="6">
    <source>
        <dbReference type="ARBA" id="ARBA00022989"/>
    </source>
</evidence>
<evidence type="ECO:0000256" key="9">
    <source>
        <dbReference type="ARBA" id="ARBA00023170"/>
    </source>
</evidence>
<name>A0A9Q0HF36_9MAGN</name>
<dbReference type="FunFam" id="1.10.287.70:FF:000037">
    <property type="entry name" value="Glutamate receptor"/>
    <property type="match status" value="1"/>
</dbReference>
<dbReference type="AlphaFoldDB" id="A0A9Q0HF36"/>
<dbReference type="Pfam" id="PF00060">
    <property type="entry name" value="Lig_chan"/>
    <property type="match status" value="1"/>
</dbReference>
<keyword evidence="7 13" id="KW-0406">Ion transport</keyword>
<keyword evidence="8 13" id="KW-0472">Membrane</keyword>
<gene>
    <name evidence="19" type="ORF">NE237_024030</name>
</gene>
<dbReference type="InterPro" id="IPR028082">
    <property type="entry name" value="Peripla_BP_I"/>
</dbReference>
<dbReference type="Gene3D" id="3.40.50.2300">
    <property type="match status" value="1"/>
</dbReference>
<dbReference type="PANTHER" id="PTHR18966">
    <property type="entry name" value="IONOTROPIC GLUTAMATE RECEPTOR"/>
    <property type="match status" value="1"/>
</dbReference>
<feature type="domain" description="Ionotropic glutamate receptor C-terminal" evidence="18">
    <location>
        <begin position="315"/>
        <end position="652"/>
    </location>
</feature>
<dbReference type="PIRSF" id="PIRSF037090">
    <property type="entry name" value="Iontro_Glu-like_rcpt_pln"/>
    <property type="match status" value="1"/>
</dbReference>
<keyword evidence="9 13" id="KW-0675">Receptor</keyword>
<evidence type="ECO:0000256" key="4">
    <source>
        <dbReference type="ARBA" id="ARBA00022692"/>
    </source>
</evidence>
<evidence type="ECO:0000313" key="20">
    <source>
        <dbReference type="Proteomes" id="UP001141806"/>
    </source>
</evidence>
<dbReference type="EMBL" id="JAMYWD010000008">
    <property type="protein sequence ID" value="KAJ4964091.1"/>
    <property type="molecule type" value="Genomic_DNA"/>
</dbReference>
<feature type="transmembrane region" description="Helical" evidence="16">
    <location>
        <begin position="496"/>
        <end position="520"/>
    </location>
</feature>
<evidence type="ECO:0000256" key="10">
    <source>
        <dbReference type="ARBA" id="ARBA00023180"/>
    </source>
</evidence>
<evidence type="ECO:0000256" key="8">
    <source>
        <dbReference type="ARBA" id="ARBA00023136"/>
    </source>
</evidence>
<reference evidence="19" key="1">
    <citation type="journal article" date="2023" name="Plant J.">
        <title>The genome of the king protea, Protea cynaroides.</title>
        <authorList>
            <person name="Chang J."/>
            <person name="Duong T.A."/>
            <person name="Schoeman C."/>
            <person name="Ma X."/>
            <person name="Roodt D."/>
            <person name="Barker N."/>
            <person name="Li Z."/>
            <person name="Van de Peer Y."/>
            <person name="Mizrachi E."/>
        </authorList>
    </citation>
    <scope>NUCLEOTIDE SEQUENCE</scope>
    <source>
        <tissue evidence="19">Young leaves</tissue>
    </source>
</reference>
<evidence type="ECO:0000259" key="18">
    <source>
        <dbReference type="SMART" id="SM00079"/>
    </source>
</evidence>
<dbReference type="Pfam" id="PF01094">
    <property type="entry name" value="ANF_receptor"/>
    <property type="match status" value="1"/>
</dbReference>
<dbReference type="InterPro" id="IPR017103">
    <property type="entry name" value="Iontropic_Glu_rcpt_pln"/>
</dbReference>
<dbReference type="Proteomes" id="UP001141806">
    <property type="component" value="Unassembled WGS sequence"/>
</dbReference>
<evidence type="ECO:0000256" key="14">
    <source>
        <dbReference type="PIRSR" id="PIRSR037090-50"/>
    </source>
</evidence>
<organism evidence="19 20">
    <name type="scientific">Protea cynaroides</name>
    <dbReference type="NCBI Taxonomy" id="273540"/>
    <lineage>
        <taxon>Eukaryota</taxon>
        <taxon>Viridiplantae</taxon>
        <taxon>Streptophyta</taxon>
        <taxon>Embryophyta</taxon>
        <taxon>Tracheophyta</taxon>
        <taxon>Spermatophyta</taxon>
        <taxon>Magnoliopsida</taxon>
        <taxon>Proteales</taxon>
        <taxon>Proteaceae</taxon>
        <taxon>Protea</taxon>
    </lineage>
</organism>
<comment type="subcellular location">
    <subcellularLocation>
        <location evidence="1">Membrane</location>
        <topology evidence="1">Multi-pass membrane protein</topology>
    </subcellularLocation>
</comment>
<accession>A0A9Q0HF36</accession>
<dbReference type="GO" id="GO:0016020">
    <property type="term" value="C:membrane"/>
    <property type="evidence" value="ECO:0007669"/>
    <property type="project" value="UniProtKB-SubCell"/>
</dbReference>
<dbReference type="GO" id="GO:1901701">
    <property type="term" value="P:cellular response to oxygen-containing compound"/>
    <property type="evidence" value="ECO:0007669"/>
    <property type="project" value="UniProtKB-ARBA"/>
</dbReference>
<evidence type="ECO:0000256" key="7">
    <source>
        <dbReference type="ARBA" id="ARBA00023065"/>
    </source>
</evidence>
<comment type="caution">
    <text evidence="19">The sequence shown here is derived from an EMBL/GenBank/DDBJ whole genome shotgun (WGS) entry which is preliminary data.</text>
</comment>
<evidence type="ECO:0000256" key="1">
    <source>
        <dbReference type="ARBA" id="ARBA00004141"/>
    </source>
</evidence>
<dbReference type="Gene3D" id="3.40.190.10">
    <property type="entry name" value="Periplasmic binding protein-like II"/>
    <property type="match status" value="2"/>
</dbReference>
<keyword evidence="11 13" id="KW-1071">Ligand-gated ion channel</keyword>
<evidence type="ECO:0000256" key="15">
    <source>
        <dbReference type="SAM" id="MobiDB-lite"/>
    </source>
</evidence>
<proteinExistence type="inferred from homology"/>
<feature type="transmembrane region" description="Helical" evidence="16">
    <location>
        <begin position="671"/>
        <end position="691"/>
    </location>
</feature>
<dbReference type="OrthoDB" id="5984008at2759"/>
<evidence type="ECO:0000256" key="2">
    <source>
        <dbReference type="ARBA" id="ARBA00008685"/>
    </source>
</evidence>
<dbReference type="Gene3D" id="1.10.287.70">
    <property type="match status" value="1"/>
</dbReference>
<dbReference type="GO" id="GO:0015276">
    <property type="term" value="F:ligand-gated monoatomic ion channel activity"/>
    <property type="evidence" value="ECO:0007669"/>
    <property type="project" value="InterPro"/>
</dbReference>
<comment type="similarity">
    <text evidence="2 13">Belongs to the glutamate-gated ion channel (TC 1.A.10.1) family.</text>
</comment>
<evidence type="ECO:0000256" key="3">
    <source>
        <dbReference type="ARBA" id="ARBA00022448"/>
    </source>
</evidence>
<feature type="chain" id="PRO_5040274136" description="Glutamate receptor" evidence="17">
    <location>
        <begin position="21"/>
        <end position="791"/>
    </location>
</feature>
<comment type="function">
    <text evidence="13">Glutamate-gated receptor that probably acts as non-selective cation channel.</text>
</comment>
<keyword evidence="12 13" id="KW-0407">Ion channel</keyword>